<evidence type="ECO:0000313" key="1">
    <source>
        <dbReference type="EMBL" id="EKC25427.1"/>
    </source>
</evidence>
<protein>
    <submittedName>
        <fullName evidence="1">Uncharacterized protein</fullName>
    </submittedName>
</protein>
<dbReference type="InParanoid" id="K1PN38"/>
<dbReference type="EMBL" id="JH816895">
    <property type="protein sequence ID" value="EKC25427.1"/>
    <property type="molecule type" value="Genomic_DNA"/>
</dbReference>
<accession>K1PN38</accession>
<gene>
    <name evidence="1" type="ORF">CGI_10023046</name>
</gene>
<sequence length="77" mass="8135">MAKDGDVRRGPSGQTVNPFVGSLYGGPRRRTTISGGLSRSLLGVPVEEPLMVGVLEGVPIVLVNRLITGVFCRSENV</sequence>
<dbReference type="HOGENOM" id="CLU_2640507_0_0_1"/>
<proteinExistence type="predicted"/>
<reference evidence="1" key="1">
    <citation type="journal article" date="2012" name="Nature">
        <title>The oyster genome reveals stress adaptation and complexity of shell formation.</title>
        <authorList>
            <person name="Zhang G."/>
            <person name="Fang X."/>
            <person name="Guo X."/>
            <person name="Li L."/>
            <person name="Luo R."/>
            <person name="Xu F."/>
            <person name="Yang P."/>
            <person name="Zhang L."/>
            <person name="Wang X."/>
            <person name="Qi H."/>
            <person name="Xiong Z."/>
            <person name="Que H."/>
            <person name="Xie Y."/>
            <person name="Holland P.W."/>
            <person name="Paps J."/>
            <person name="Zhu Y."/>
            <person name="Wu F."/>
            <person name="Chen Y."/>
            <person name="Wang J."/>
            <person name="Peng C."/>
            <person name="Meng J."/>
            <person name="Yang L."/>
            <person name="Liu J."/>
            <person name="Wen B."/>
            <person name="Zhang N."/>
            <person name="Huang Z."/>
            <person name="Zhu Q."/>
            <person name="Feng Y."/>
            <person name="Mount A."/>
            <person name="Hedgecock D."/>
            <person name="Xu Z."/>
            <person name="Liu Y."/>
            <person name="Domazet-Loso T."/>
            <person name="Du Y."/>
            <person name="Sun X."/>
            <person name="Zhang S."/>
            <person name="Liu B."/>
            <person name="Cheng P."/>
            <person name="Jiang X."/>
            <person name="Li J."/>
            <person name="Fan D."/>
            <person name="Wang W."/>
            <person name="Fu W."/>
            <person name="Wang T."/>
            <person name="Wang B."/>
            <person name="Zhang J."/>
            <person name="Peng Z."/>
            <person name="Li Y."/>
            <person name="Li N."/>
            <person name="Wang J."/>
            <person name="Chen M."/>
            <person name="He Y."/>
            <person name="Tan F."/>
            <person name="Song X."/>
            <person name="Zheng Q."/>
            <person name="Huang R."/>
            <person name="Yang H."/>
            <person name="Du X."/>
            <person name="Chen L."/>
            <person name="Yang M."/>
            <person name="Gaffney P.M."/>
            <person name="Wang S."/>
            <person name="Luo L."/>
            <person name="She Z."/>
            <person name="Ming Y."/>
            <person name="Huang W."/>
            <person name="Zhang S."/>
            <person name="Huang B."/>
            <person name="Zhang Y."/>
            <person name="Qu T."/>
            <person name="Ni P."/>
            <person name="Miao G."/>
            <person name="Wang J."/>
            <person name="Wang Q."/>
            <person name="Steinberg C.E."/>
            <person name="Wang H."/>
            <person name="Li N."/>
            <person name="Qian L."/>
            <person name="Zhang G."/>
            <person name="Li Y."/>
            <person name="Yang H."/>
            <person name="Liu X."/>
            <person name="Wang J."/>
            <person name="Yin Y."/>
            <person name="Wang J."/>
        </authorList>
    </citation>
    <scope>NUCLEOTIDE SEQUENCE [LARGE SCALE GENOMIC DNA]</scope>
    <source>
        <strain evidence="1">05x7-T-G4-1.051#20</strain>
    </source>
</reference>
<dbReference type="AlphaFoldDB" id="K1PN38"/>
<organism evidence="1">
    <name type="scientific">Magallana gigas</name>
    <name type="common">Pacific oyster</name>
    <name type="synonym">Crassostrea gigas</name>
    <dbReference type="NCBI Taxonomy" id="29159"/>
    <lineage>
        <taxon>Eukaryota</taxon>
        <taxon>Metazoa</taxon>
        <taxon>Spiralia</taxon>
        <taxon>Lophotrochozoa</taxon>
        <taxon>Mollusca</taxon>
        <taxon>Bivalvia</taxon>
        <taxon>Autobranchia</taxon>
        <taxon>Pteriomorphia</taxon>
        <taxon>Ostreida</taxon>
        <taxon>Ostreoidea</taxon>
        <taxon>Ostreidae</taxon>
        <taxon>Magallana</taxon>
    </lineage>
</organism>
<name>K1PN38_MAGGI</name>